<sequence length="61" mass="7047">MYYFGPVEKRSGNWGWFKSIGSSTPSFVAYGYITTKSEAITRRKEDIKTLEEKGCHVEEYS</sequence>
<dbReference type="KEGG" id="vg:40088474"/>
<name>A0A2L0V0D9_9CAUD</name>
<dbReference type="RefSeq" id="YP_009612136.1">
    <property type="nucleotide sequence ID" value="NC_042013.1"/>
</dbReference>
<organism evidence="1 2">
    <name type="scientific">Agrobacterium phage Atu_ph07</name>
    <dbReference type="NCBI Taxonomy" id="2024264"/>
    <lineage>
        <taxon>Viruses</taxon>
        <taxon>Duplodnaviria</taxon>
        <taxon>Heunggongvirae</taxon>
        <taxon>Uroviricota</taxon>
        <taxon>Caudoviricetes</taxon>
        <taxon>Polybotosvirus</taxon>
        <taxon>Polybotosvirus Atuph07</taxon>
    </lineage>
</organism>
<reference evidence="1 2" key="1">
    <citation type="submission" date="2017-06" db="EMBL/GenBank/DDBJ databases">
        <authorList>
            <person name="Kim H.J."/>
            <person name="Triplett B.A."/>
        </authorList>
    </citation>
    <scope>NUCLEOTIDE SEQUENCE [LARGE SCALE GENOMIC DNA]</scope>
</reference>
<evidence type="ECO:0000313" key="1">
    <source>
        <dbReference type="EMBL" id="AUZ95230.1"/>
    </source>
</evidence>
<evidence type="ECO:0000313" key="2">
    <source>
        <dbReference type="Proteomes" id="UP000223025"/>
    </source>
</evidence>
<dbReference type="EMBL" id="MF403008">
    <property type="protein sequence ID" value="AUZ95230.1"/>
    <property type="molecule type" value="Genomic_DNA"/>
</dbReference>
<keyword evidence="2" id="KW-1185">Reference proteome</keyword>
<accession>A0A2L0V0D9</accession>
<proteinExistence type="predicted"/>
<dbReference type="Proteomes" id="UP000223025">
    <property type="component" value="Segment"/>
</dbReference>
<protein>
    <submittedName>
        <fullName evidence="1">Uncharacterized protein</fullName>
    </submittedName>
</protein>
<dbReference type="GeneID" id="40088474"/>